<comment type="caution">
    <text evidence="2">The sequence shown here is derived from an EMBL/GenBank/DDBJ whole genome shotgun (WGS) entry which is preliminary data.</text>
</comment>
<feature type="region of interest" description="Disordered" evidence="1">
    <location>
        <begin position="1"/>
        <end position="21"/>
    </location>
</feature>
<dbReference type="RefSeq" id="WP_211128719.1">
    <property type="nucleotide sequence ID" value="NZ_BAAALR010000013.1"/>
</dbReference>
<dbReference type="Proteomes" id="UP001499947">
    <property type="component" value="Unassembled WGS sequence"/>
</dbReference>
<dbReference type="EMBL" id="BAAALR010000013">
    <property type="protein sequence ID" value="GAA1672834.1"/>
    <property type="molecule type" value="Genomic_DNA"/>
</dbReference>
<gene>
    <name evidence="2" type="ORF">GCM10009680_10720</name>
</gene>
<feature type="region of interest" description="Disordered" evidence="1">
    <location>
        <begin position="71"/>
        <end position="93"/>
    </location>
</feature>
<evidence type="ECO:0000256" key="1">
    <source>
        <dbReference type="SAM" id="MobiDB-lite"/>
    </source>
</evidence>
<proteinExistence type="predicted"/>
<name>A0ABN2GKT0_9ACTN</name>
<reference evidence="2 3" key="1">
    <citation type="journal article" date="2019" name="Int. J. Syst. Evol. Microbiol.">
        <title>The Global Catalogue of Microorganisms (GCM) 10K type strain sequencing project: providing services to taxonomists for standard genome sequencing and annotation.</title>
        <authorList>
            <consortium name="The Broad Institute Genomics Platform"/>
            <consortium name="The Broad Institute Genome Sequencing Center for Infectious Disease"/>
            <person name="Wu L."/>
            <person name="Ma J."/>
        </authorList>
    </citation>
    <scope>NUCLEOTIDE SEQUENCE [LARGE SCALE GENOMIC DNA]</scope>
    <source>
        <strain evidence="2 3">JCM 13244</strain>
    </source>
</reference>
<evidence type="ECO:0000313" key="3">
    <source>
        <dbReference type="Proteomes" id="UP001499947"/>
    </source>
</evidence>
<organism evidence="2 3">
    <name type="scientific">Streptomyces yatensis</name>
    <dbReference type="NCBI Taxonomy" id="155177"/>
    <lineage>
        <taxon>Bacteria</taxon>
        <taxon>Bacillati</taxon>
        <taxon>Actinomycetota</taxon>
        <taxon>Actinomycetes</taxon>
        <taxon>Kitasatosporales</taxon>
        <taxon>Streptomycetaceae</taxon>
        <taxon>Streptomyces</taxon>
        <taxon>Streptomyces violaceusniger group</taxon>
    </lineage>
</organism>
<evidence type="ECO:0000313" key="2">
    <source>
        <dbReference type="EMBL" id="GAA1672834.1"/>
    </source>
</evidence>
<protein>
    <submittedName>
        <fullName evidence="2">Uncharacterized protein</fullName>
    </submittedName>
</protein>
<sequence length="93" mass="10122">MTQTEQKPPTVLSHGDLPYPKGTLVEDAETGQTGELQGVIEERVKGTGKLFSQTAFMRPRGGGLEWKPLWTASGPPTRTVKPAHQVRCPDRPG</sequence>
<accession>A0ABN2GKT0</accession>
<keyword evidence="3" id="KW-1185">Reference proteome</keyword>